<dbReference type="Proteomes" id="UP000034591">
    <property type="component" value="Unassembled WGS sequence"/>
</dbReference>
<dbReference type="EMBL" id="LBTI01000018">
    <property type="protein sequence ID" value="KKQ37476.1"/>
    <property type="molecule type" value="Genomic_DNA"/>
</dbReference>
<dbReference type="STRING" id="1618545.US53_C0018G0014"/>
<dbReference type="AlphaFoldDB" id="A0A0G0KA57"/>
<organism evidence="2 3">
    <name type="scientific">Candidatus Woesebacteria bacterium GW2011_GWA1_37_7</name>
    <dbReference type="NCBI Taxonomy" id="1618545"/>
    <lineage>
        <taxon>Bacteria</taxon>
        <taxon>Candidatus Woeseibacteriota</taxon>
    </lineage>
</organism>
<feature type="region of interest" description="Disordered" evidence="1">
    <location>
        <begin position="1"/>
        <end position="21"/>
    </location>
</feature>
<accession>A0A0G0KA57</accession>
<evidence type="ECO:0000313" key="2">
    <source>
        <dbReference type="EMBL" id="KKQ37476.1"/>
    </source>
</evidence>
<reference evidence="2 3" key="1">
    <citation type="journal article" date="2015" name="Nature">
        <title>rRNA introns, odd ribosomes, and small enigmatic genomes across a large radiation of phyla.</title>
        <authorList>
            <person name="Brown C.T."/>
            <person name="Hug L.A."/>
            <person name="Thomas B.C."/>
            <person name="Sharon I."/>
            <person name="Castelle C.J."/>
            <person name="Singh A."/>
            <person name="Wilkins M.J."/>
            <person name="Williams K.H."/>
            <person name="Banfield J.F."/>
        </authorList>
    </citation>
    <scope>NUCLEOTIDE SEQUENCE [LARGE SCALE GENOMIC DNA]</scope>
</reference>
<evidence type="ECO:0000256" key="1">
    <source>
        <dbReference type="SAM" id="MobiDB-lite"/>
    </source>
</evidence>
<proteinExistence type="predicted"/>
<gene>
    <name evidence="2" type="ORF">US53_C0018G0014</name>
</gene>
<protein>
    <submittedName>
        <fullName evidence="2">Uncharacterized protein</fullName>
    </submittedName>
</protein>
<sequence length="100" mass="10903">MHLETRLTGSKGSCAGVDNPFNKGGDFMANSEFYQLLEGQYEMNRPALAAAATRALNRKIQLGLGPKDGRDPLLEGGPEGHVHFQGARRLIDIIDNPNRV</sequence>
<evidence type="ECO:0000313" key="3">
    <source>
        <dbReference type="Proteomes" id="UP000034591"/>
    </source>
</evidence>
<comment type="caution">
    <text evidence="2">The sequence shown here is derived from an EMBL/GenBank/DDBJ whole genome shotgun (WGS) entry which is preliminary data.</text>
</comment>
<name>A0A0G0KA57_9BACT</name>